<sequence length="442" mass="52024">MLQYKDIKIKDQNLDVGLKNLLNIKDPHIFFSAQAVQKEPIHHRMTNVFYGVLTYTPKACECCGLINEENLLIKHSPKASDIQLIPYQEVPSVLRLFKQRFYCKSCHHTFSARTYYIAKDCYISQALKFAIAIDLKKKLSMKDIALRYGVSFKTVERVLDTFYQGLKFNPNHLPKHLLIDEFKGTKDCEGAMCFIFSDAQTGKIIDILDDRRNFKLIAYFQRFTQQARKRVQHVVMDMNSAYGKMIPQVFPKAKILVDHFHIIQQISRAFNQQRIRSMNQLDKKSAQQMKDYRKLKKYWKQLQKKHKNLGYDHLKQFPLFRQKYVTESEVVDYLLTIDPVLKASYDVYQDLLDAFENGKAQPFFAIIDQLSPLLEEPFKKSLRHLQKYRKEITLSFTQPYSNGKLEGKNNLIKVVQRIAFGFRSFNHLRKRVLIQQGLLEIL</sequence>
<accession>A0A3G5FIY6</accession>
<evidence type="ECO:0000313" key="2">
    <source>
        <dbReference type="EMBL" id="AYW50317.1"/>
    </source>
</evidence>
<dbReference type="InterPro" id="IPR002560">
    <property type="entry name" value="Transposase_DDE"/>
</dbReference>
<name>A0A3G5FIY6_TETHA</name>
<dbReference type="InterPro" id="IPR047951">
    <property type="entry name" value="Transpos_ISL3"/>
</dbReference>
<dbReference type="PANTHER" id="PTHR33498">
    <property type="entry name" value="TRANSPOSASE FOR INSERTION SEQUENCE ELEMENT IS1557"/>
    <property type="match status" value="1"/>
</dbReference>
<evidence type="ECO:0000259" key="1">
    <source>
        <dbReference type="Pfam" id="PF01610"/>
    </source>
</evidence>
<dbReference type="PANTHER" id="PTHR33498:SF1">
    <property type="entry name" value="TRANSPOSASE FOR INSERTION SEQUENCE ELEMENT IS1557"/>
    <property type="match status" value="1"/>
</dbReference>
<dbReference type="AlphaFoldDB" id="A0A3G5FIY6"/>
<reference evidence="2 3" key="1">
    <citation type="journal article" date="2012" name="Int. J. Syst. Evol. Microbiol.">
        <title>Characterization of Tetragenococcus strains from sugar thick juice reveals a novel species, Tetragenococcus osmophilus sp. nov., and divides Tetragenococcus halophilus into two subspecies, T. halophilus subsp. halophilus subsp. nov. and T. halophilus subsp. flandriensis subsp. nov.</title>
        <authorList>
            <person name="Juste A."/>
            <person name="Van Trappen S."/>
            <person name="Verreth C."/>
            <person name="Cleenwerck I."/>
            <person name="De Vos P."/>
            <person name="Lievens B."/>
            <person name="Willems K.A."/>
        </authorList>
    </citation>
    <scope>NUCLEOTIDE SEQUENCE [LARGE SCALE GENOMIC DNA]</scope>
    <source>
        <strain evidence="2 3">LMG 26042</strain>
    </source>
</reference>
<proteinExistence type="predicted"/>
<dbReference type="NCBIfam" id="NF033550">
    <property type="entry name" value="transpos_ISL3"/>
    <property type="match status" value="1"/>
</dbReference>
<evidence type="ECO:0000313" key="3">
    <source>
        <dbReference type="Proteomes" id="UP000280475"/>
    </source>
</evidence>
<protein>
    <submittedName>
        <fullName evidence="2">ISL3 family transposase</fullName>
    </submittedName>
</protein>
<organism evidence="2 3">
    <name type="scientific">Tetragenococcus halophilus</name>
    <name type="common">Pediococcus halophilus</name>
    <dbReference type="NCBI Taxonomy" id="51669"/>
    <lineage>
        <taxon>Bacteria</taxon>
        <taxon>Bacillati</taxon>
        <taxon>Bacillota</taxon>
        <taxon>Bacilli</taxon>
        <taxon>Lactobacillales</taxon>
        <taxon>Enterococcaceae</taxon>
        <taxon>Tetragenococcus</taxon>
    </lineage>
</organism>
<dbReference type="EMBL" id="CP027768">
    <property type="protein sequence ID" value="AYW50317.1"/>
    <property type="molecule type" value="Genomic_DNA"/>
</dbReference>
<gene>
    <name evidence="2" type="ORF">C7H83_07525</name>
</gene>
<dbReference type="Proteomes" id="UP000280475">
    <property type="component" value="Chromosome"/>
</dbReference>
<feature type="domain" description="Transposase IS204/IS1001/IS1096/IS1165 DDE" evidence="1">
    <location>
        <begin position="178"/>
        <end position="432"/>
    </location>
</feature>
<dbReference type="Pfam" id="PF01610">
    <property type="entry name" value="DDE_Tnp_ISL3"/>
    <property type="match status" value="1"/>
</dbReference>
<dbReference type="RefSeq" id="WP_123985510.1">
    <property type="nucleotide sequence ID" value="NZ_CP027768.1"/>
</dbReference>